<keyword evidence="2" id="KW-1185">Reference proteome</keyword>
<evidence type="ECO:0000313" key="2">
    <source>
        <dbReference type="Proteomes" id="UP001148662"/>
    </source>
</evidence>
<reference evidence="1" key="1">
    <citation type="submission" date="2022-07" db="EMBL/GenBank/DDBJ databases">
        <title>Genome Sequence of Phlebia brevispora.</title>
        <authorList>
            <person name="Buettner E."/>
        </authorList>
    </citation>
    <scope>NUCLEOTIDE SEQUENCE</scope>
    <source>
        <strain evidence="1">MPL23</strain>
    </source>
</reference>
<name>A0ACC1T3L0_9APHY</name>
<gene>
    <name evidence="1" type="ORF">NM688_g4210</name>
</gene>
<dbReference type="EMBL" id="JANHOG010000675">
    <property type="protein sequence ID" value="KAJ3552320.1"/>
    <property type="molecule type" value="Genomic_DNA"/>
</dbReference>
<comment type="caution">
    <text evidence="1">The sequence shown here is derived from an EMBL/GenBank/DDBJ whole genome shotgun (WGS) entry which is preliminary data.</text>
</comment>
<dbReference type="Proteomes" id="UP001148662">
    <property type="component" value="Unassembled WGS sequence"/>
</dbReference>
<protein>
    <submittedName>
        <fullName evidence="1">Uncharacterized protein</fullName>
    </submittedName>
</protein>
<proteinExistence type="predicted"/>
<sequence>MLSESAMNASWAQSTFGMGFINLSGTCATTKLIQCRGMGVYQCEVSRKFQKRPEEAPDLMRADFLARKSVLDQVQHWCDEQDGKPSVGDIYRNEWCPILYDWEVAKSSAKKLRDRGHIIFTDLTLTRFLSVMCFGPKGTTCGHESYEDDYATIAKTNAHRFLCLAKYLYHDENKPQWIRATYTTYGEPLPPEFFDFGKPTTDSNTHIWHIPIEDLIPSLLPGEIERIDNLIAQSPWTEPPPASLKQEVMGSKEDRPEITTWKYANTKTGAVCGNCGKTGNNKMPMCSQCKLVRYCNKECQVAAWKMHRQICKASQAKKA</sequence>
<organism evidence="1 2">
    <name type="scientific">Phlebia brevispora</name>
    <dbReference type="NCBI Taxonomy" id="194682"/>
    <lineage>
        <taxon>Eukaryota</taxon>
        <taxon>Fungi</taxon>
        <taxon>Dikarya</taxon>
        <taxon>Basidiomycota</taxon>
        <taxon>Agaricomycotina</taxon>
        <taxon>Agaricomycetes</taxon>
        <taxon>Polyporales</taxon>
        <taxon>Meruliaceae</taxon>
        <taxon>Phlebia</taxon>
    </lineage>
</organism>
<evidence type="ECO:0000313" key="1">
    <source>
        <dbReference type="EMBL" id="KAJ3552320.1"/>
    </source>
</evidence>
<accession>A0ACC1T3L0</accession>